<reference evidence="1" key="1">
    <citation type="submission" date="2023-10" db="EMBL/GenBank/DDBJ databases">
        <authorList>
            <person name="Rodriguez Cubillos JULIANA M."/>
            <person name="De Vega J."/>
        </authorList>
    </citation>
    <scope>NUCLEOTIDE SEQUENCE</scope>
</reference>
<evidence type="ECO:0000313" key="2">
    <source>
        <dbReference type="Proteomes" id="UP001177021"/>
    </source>
</evidence>
<proteinExistence type="predicted"/>
<comment type="caution">
    <text evidence="1">The sequence shown here is derived from an EMBL/GenBank/DDBJ whole genome shotgun (WGS) entry which is preliminary data.</text>
</comment>
<evidence type="ECO:0000313" key="1">
    <source>
        <dbReference type="EMBL" id="CAJ2657463.1"/>
    </source>
</evidence>
<organism evidence="1 2">
    <name type="scientific">Trifolium pratense</name>
    <name type="common">Red clover</name>
    <dbReference type="NCBI Taxonomy" id="57577"/>
    <lineage>
        <taxon>Eukaryota</taxon>
        <taxon>Viridiplantae</taxon>
        <taxon>Streptophyta</taxon>
        <taxon>Embryophyta</taxon>
        <taxon>Tracheophyta</taxon>
        <taxon>Spermatophyta</taxon>
        <taxon>Magnoliopsida</taxon>
        <taxon>eudicotyledons</taxon>
        <taxon>Gunneridae</taxon>
        <taxon>Pentapetalae</taxon>
        <taxon>rosids</taxon>
        <taxon>fabids</taxon>
        <taxon>Fabales</taxon>
        <taxon>Fabaceae</taxon>
        <taxon>Papilionoideae</taxon>
        <taxon>50 kb inversion clade</taxon>
        <taxon>NPAAA clade</taxon>
        <taxon>Hologalegina</taxon>
        <taxon>IRL clade</taxon>
        <taxon>Trifolieae</taxon>
        <taxon>Trifolium</taxon>
    </lineage>
</organism>
<gene>
    <name evidence="1" type="ORF">MILVUS5_LOCUS24038</name>
</gene>
<accession>A0ACB0KL94</accession>
<dbReference type="Proteomes" id="UP001177021">
    <property type="component" value="Unassembled WGS sequence"/>
</dbReference>
<dbReference type="EMBL" id="CASHSV030000311">
    <property type="protein sequence ID" value="CAJ2657463.1"/>
    <property type="molecule type" value="Genomic_DNA"/>
</dbReference>
<name>A0ACB0KL94_TRIPR</name>
<keyword evidence="2" id="KW-1185">Reference proteome</keyword>
<protein>
    <submittedName>
        <fullName evidence="1">Uncharacterized protein</fullName>
    </submittedName>
</protein>
<sequence>MCSQPNKQHYFRGFAPILETIVYERIPSIQPQILEKFSDLLIEKYGPQRKDLRPILVNLTAGEITACPWCEDGGDASPSLSTHANVADDISASKAGDVCLAEDNLASVTEGYGRLVEDV</sequence>